<dbReference type="GO" id="GO:0005829">
    <property type="term" value="C:cytosol"/>
    <property type="evidence" value="ECO:0007669"/>
    <property type="project" value="TreeGrafter"/>
</dbReference>
<comment type="caution">
    <text evidence="3">The sequence shown here is derived from an EMBL/GenBank/DDBJ whole genome shotgun (WGS) entry which is preliminary data.</text>
</comment>
<name>A0A9Q4C8A8_9CORY</name>
<evidence type="ECO:0000313" key="4">
    <source>
        <dbReference type="Proteomes" id="UP001071478"/>
    </source>
</evidence>
<dbReference type="EMBL" id="JAPMKV010000004">
    <property type="protein sequence ID" value="MCX7445281.1"/>
    <property type="molecule type" value="Genomic_DNA"/>
</dbReference>
<dbReference type="InterPro" id="IPR059050">
    <property type="entry name" value="Rv3660c_N"/>
</dbReference>
<dbReference type="EMBL" id="JAPMKU010000002">
    <property type="protein sequence ID" value="MCX7468294.1"/>
    <property type="molecule type" value="Genomic_DNA"/>
</dbReference>
<dbReference type="PANTHER" id="PTHR43384:SF11">
    <property type="entry name" value="SEPTUM SITE DETERMINING PROTEIN"/>
    <property type="match status" value="1"/>
</dbReference>
<protein>
    <submittedName>
        <fullName evidence="3">Septum site determining protein</fullName>
    </submittedName>
</protein>
<keyword evidence="5" id="KW-1185">Reference proteome</keyword>
<dbReference type="SUPFAM" id="SSF52540">
    <property type="entry name" value="P-loop containing nucleoside triphosphate hydrolases"/>
    <property type="match status" value="1"/>
</dbReference>
<dbReference type="GO" id="GO:0005524">
    <property type="term" value="F:ATP binding"/>
    <property type="evidence" value="ECO:0007669"/>
    <property type="project" value="TreeGrafter"/>
</dbReference>
<proteinExistence type="predicted"/>
<dbReference type="Gene3D" id="3.40.50.300">
    <property type="entry name" value="P-loop containing nucleotide triphosphate hydrolases"/>
    <property type="match status" value="1"/>
</dbReference>
<gene>
    <name evidence="2" type="ORF">OS125_08510</name>
    <name evidence="3" type="ORF">OS129_05290</name>
</gene>
<evidence type="ECO:0000313" key="3">
    <source>
        <dbReference type="EMBL" id="MCX7468294.1"/>
    </source>
</evidence>
<feature type="domain" description="Rv3660c-like CheY-like N-terminal" evidence="1">
    <location>
        <begin position="13"/>
        <end position="114"/>
    </location>
</feature>
<dbReference type="RefSeq" id="WP_200252405.1">
    <property type="nucleotide sequence ID" value="NZ_JAENIQ020000001.1"/>
</dbReference>
<dbReference type="InterPro" id="IPR027417">
    <property type="entry name" value="P-loop_NTPase"/>
</dbReference>
<dbReference type="GO" id="GO:0009898">
    <property type="term" value="C:cytoplasmic side of plasma membrane"/>
    <property type="evidence" value="ECO:0007669"/>
    <property type="project" value="TreeGrafter"/>
</dbReference>
<dbReference type="Proteomes" id="UP001071478">
    <property type="component" value="Unassembled WGS sequence"/>
</dbReference>
<dbReference type="GO" id="GO:0016887">
    <property type="term" value="F:ATP hydrolysis activity"/>
    <property type="evidence" value="ECO:0007669"/>
    <property type="project" value="TreeGrafter"/>
</dbReference>
<dbReference type="PANTHER" id="PTHR43384">
    <property type="entry name" value="SEPTUM SITE-DETERMINING PROTEIN MIND HOMOLOG, CHLOROPLASTIC-RELATED"/>
    <property type="match status" value="1"/>
</dbReference>
<dbReference type="InterPro" id="IPR050625">
    <property type="entry name" value="ParA/MinD_ATPase"/>
</dbReference>
<dbReference type="InterPro" id="IPR022521">
    <property type="entry name" value="Rv3660c"/>
</dbReference>
<dbReference type="GO" id="GO:0051782">
    <property type="term" value="P:negative regulation of cell division"/>
    <property type="evidence" value="ECO:0007669"/>
    <property type="project" value="TreeGrafter"/>
</dbReference>
<organism evidence="3 4">
    <name type="scientific">Corynebacterium pygosceleis</name>
    <dbReference type="NCBI Taxonomy" id="2800406"/>
    <lineage>
        <taxon>Bacteria</taxon>
        <taxon>Bacillati</taxon>
        <taxon>Actinomycetota</taxon>
        <taxon>Actinomycetes</taxon>
        <taxon>Mycobacteriales</taxon>
        <taxon>Corynebacteriaceae</taxon>
        <taxon>Corynebacterium</taxon>
    </lineage>
</organism>
<evidence type="ECO:0000259" key="1">
    <source>
        <dbReference type="Pfam" id="PF26563"/>
    </source>
</evidence>
<sequence>MSAADSTLPVLVVVTDPVLHPEAIHVATVTGRTVIDTVDPDEITRYVARASAVLVDAGGSVHLREMARHPHLYLVAPDPGPVDWRAAMHCHAESAFLLPAQAPELLSALGRERATASGGRVVGVLGAVGGSGASTLAAAVARELADGTVVLIDAVDRSGGLDLLLCLEDTPGARWPEVAFDRGRIELADLRKALPGTPDGVAVLSTARSRIADPFVLEPERLSAVLDCVRAGAGTAVVDLPSGQIGARVAGMLCDLVVLVVPAEVRAVAAAAALTADITTRRTPCLTVLRHRGWSGIDAAELERLTSTDCLAELGQITGLPKSCELRGLPARTPRVLSTVARAVAAEIRELP</sequence>
<dbReference type="AlphaFoldDB" id="A0A9Q4C8A8"/>
<dbReference type="Pfam" id="PF26563">
    <property type="entry name" value="Rv3660c_N"/>
    <property type="match status" value="1"/>
</dbReference>
<dbReference type="Proteomes" id="UP001081709">
    <property type="component" value="Unassembled WGS sequence"/>
</dbReference>
<evidence type="ECO:0000313" key="5">
    <source>
        <dbReference type="Proteomes" id="UP001081709"/>
    </source>
</evidence>
<dbReference type="NCBIfam" id="TIGR03815">
    <property type="entry name" value="CpaE_hom_Actino"/>
    <property type="match status" value="1"/>
</dbReference>
<reference evidence="3" key="1">
    <citation type="submission" date="2022-11" db="EMBL/GenBank/DDBJ databases">
        <title>Corynebacterium sp. isolated from Penguins.</title>
        <authorList>
            <person name="Sedlar K."/>
            <person name="Svec P."/>
        </authorList>
    </citation>
    <scope>NUCLEOTIDE SEQUENCE</scope>
    <source>
        <strain evidence="2">P7003</strain>
        <strain evidence="3">P7374</strain>
    </source>
</reference>
<evidence type="ECO:0000313" key="2">
    <source>
        <dbReference type="EMBL" id="MCX7445281.1"/>
    </source>
</evidence>
<accession>A0A9Q4C8A8</accession>